<dbReference type="GO" id="GO:0006310">
    <property type="term" value="P:DNA recombination"/>
    <property type="evidence" value="ECO:0007669"/>
    <property type="project" value="UniProtKB-KW"/>
</dbReference>
<name>A0A9D1XEW0_9FIRM</name>
<organism evidence="10 11">
    <name type="scientific">Candidatus Fusicatenibacter merdavium</name>
    <dbReference type="NCBI Taxonomy" id="2838600"/>
    <lineage>
        <taxon>Bacteria</taxon>
        <taxon>Bacillati</taxon>
        <taxon>Bacillota</taxon>
        <taxon>Clostridia</taxon>
        <taxon>Lachnospirales</taxon>
        <taxon>Lachnospiraceae</taxon>
        <taxon>Fusicatenibacter</taxon>
    </lineage>
</organism>
<accession>A0A9D1XEW0</accession>
<dbReference type="NCBIfam" id="TIGR00619">
    <property type="entry name" value="sbcd"/>
    <property type="match status" value="1"/>
</dbReference>
<evidence type="ECO:0000256" key="1">
    <source>
        <dbReference type="ARBA" id="ARBA00010555"/>
    </source>
</evidence>
<dbReference type="GO" id="GO:0006260">
    <property type="term" value="P:DNA replication"/>
    <property type="evidence" value="ECO:0007669"/>
    <property type="project" value="UniProtKB-KW"/>
</dbReference>
<dbReference type="InterPro" id="IPR004593">
    <property type="entry name" value="SbcD"/>
</dbReference>
<dbReference type="InterPro" id="IPR029052">
    <property type="entry name" value="Metallo-depent_PP-like"/>
</dbReference>
<dbReference type="PANTHER" id="PTHR30337">
    <property type="entry name" value="COMPONENT OF ATP-DEPENDENT DSDNA EXONUCLEASE"/>
    <property type="match status" value="1"/>
</dbReference>
<keyword evidence="7" id="KW-0255">Endonuclease</keyword>
<comment type="similarity">
    <text evidence="1 7">Belongs to the SbcD family.</text>
</comment>
<comment type="function">
    <text evidence="7">SbcCD cleaves DNA hairpin structures. These structures can inhibit DNA replication and are intermediates in certain DNA recombination reactions. The complex acts as a 3'-&gt;5' double strand exonuclease that can open hairpins. It also has a 5' single-strand endonuclease activity.</text>
</comment>
<reference evidence="10" key="2">
    <citation type="submission" date="2021-04" db="EMBL/GenBank/DDBJ databases">
        <authorList>
            <person name="Gilroy R."/>
        </authorList>
    </citation>
    <scope>NUCLEOTIDE SEQUENCE</scope>
    <source>
        <strain evidence="10">CHK183-1962</strain>
    </source>
</reference>
<dbReference type="InterPro" id="IPR004843">
    <property type="entry name" value="Calcineurin-like_PHP"/>
</dbReference>
<keyword evidence="6 7" id="KW-0269">Exonuclease</keyword>
<comment type="caution">
    <text evidence="10">The sequence shown here is derived from an EMBL/GenBank/DDBJ whole genome shotgun (WGS) entry which is preliminary data.</text>
</comment>
<protein>
    <recommendedName>
        <fullName evidence="3 7">Nuclease SbcCD subunit D</fullName>
    </recommendedName>
</protein>
<dbReference type="Proteomes" id="UP000886890">
    <property type="component" value="Unassembled WGS sequence"/>
</dbReference>
<evidence type="ECO:0000313" key="11">
    <source>
        <dbReference type="Proteomes" id="UP000886890"/>
    </source>
</evidence>
<evidence type="ECO:0000256" key="6">
    <source>
        <dbReference type="ARBA" id="ARBA00022839"/>
    </source>
</evidence>
<dbReference type="Gene3D" id="3.60.21.10">
    <property type="match status" value="1"/>
</dbReference>
<keyword evidence="7" id="KW-0233">DNA recombination</keyword>
<evidence type="ECO:0000313" key="10">
    <source>
        <dbReference type="EMBL" id="HIX77974.1"/>
    </source>
</evidence>
<feature type="domain" description="Nuclease SbcCD subunit D C-terminal" evidence="9">
    <location>
        <begin position="265"/>
        <end position="356"/>
    </location>
</feature>
<evidence type="ECO:0000259" key="9">
    <source>
        <dbReference type="Pfam" id="PF12320"/>
    </source>
</evidence>
<gene>
    <name evidence="7" type="primary">sbcD</name>
    <name evidence="10" type="ORF">H9734_10320</name>
</gene>
<evidence type="ECO:0000256" key="5">
    <source>
        <dbReference type="ARBA" id="ARBA00022801"/>
    </source>
</evidence>
<dbReference type="CDD" id="cd00840">
    <property type="entry name" value="MPP_Mre11_N"/>
    <property type="match status" value="1"/>
</dbReference>
<feature type="domain" description="Calcineurin-like phosphoesterase" evidence="8">
    <location>
        <begin position="1"/>
        <end position="216"/>
    </location>
</feature>
<keyword evidence="5 7" id="KW-0378">Hydrolase</keyword>
<keyword evidence="7" id="KW-0235">DNA replication</keyword>
<dbReference type="Pfam" id="PF00149">
    <property type="entry name" value="Metallophos"/>
    <property type="match status" value="1"/>
</dbReference>
<dbReference type="InterPro" id="IPR041796">
    <property type="entry name" value="Mre11_N"/>
</dbReference>
<dbReference type="PANTHER" id="PTHR30337:SF0">
    <property type="entry name" value="NUCLEASE SBCCD SUBUNIT D"/>
    <property type="match status" value="1"/>
</dbReference>
<dbReference type="InterPro" id="IPR050535">
    <property type="entry name" value="DNA_Repair-Maintenance_Comp"/>
</dbReference>
<dbReference type="InterPro" id="IPR026843">
    <property type="entry name" value="SbcD_C"/>
</dbReference>
<dbReference type="GO" id="GO:0004519">
    <property type="term" value="F:endonuclease activity"/>
    <property type="evidence" value="ECO:0007669"/>
    <property type="project" value="UniProtKB-KW"/>
</dbReference>
<proteinExistence type="inferred from homology"/>
<evidence type="ECO:0000256" key="7">
    <source>
        <dbReference type="RuleBase" id="RU363069"/>
    </source>
</evidence>
<sequence length="383" mass="43997">MRFLHTADLHIGKRVNEFSMLEDQEYILRRMLEIADREQVDAVLIAGDVYDKQIPSAEAVRLFDWFLTRLNGRKLPVFVISGNHDSVERLSFGARIMEENGVYLTQSYDGAPVPVRLEDAYGPLNIWMLPFLKPAVVKRFFPDQGIETYQDALKAVIGQMDLNRKERNLLIAHQFVTGAVTGGSEDSVEVFVGGVENVDASVFEPFDYTALGHIHRAQAAGAEKIRYSGTPLKYSFAEIGHKKSVTIVDLKEKGTLEVRQVSLKPLREMRKLRGRYEDLVLRENYQGTKLEDYVHVILTDEEDIPDVIGRLRSIYPNIMKIDYDNTRTRAGREMLQEEAAVEQSPMELLSRFFYQQNQREMSPEQTEFARNLMEKVRKEEGVE</sequence>
<evidence type="ECO:0000256" key="4">
    <source>
        <dbReference type="ARBA" id="ARBA00022722"/>
    </source>
</evidence>
<reference evidence="10" key="1">
    <citation type="journal article" date="2021" name="PeerJ">
        <title>Extensive microbial diversity within the chicken gut microbiome revealed by metagenomics and culture.</title>
        <authorList>
            <person name="Gilroy R."/>
            <person name="Ravi A."/>
            <person name="Getino M."/>
            <person name="Pursley I."/>
            <person name="Horton D.L."/>
            <person name="Alikhan N.F."/>
            <person name="Baker D."/>
            <person name="Gharbi K."/>
            <person name="Hall N."/>
            <person name="Watson M."/>
            <person name="Adriaenssens E.M."/>
            <person name="Foster-Nyarko E."/>
            <person name="Jarju S."/>
            <person name="Secka A."/>
            <person name="Antonio M."/>
            <person name="Oren A."/>
            <person name="Chaudhuri R.R."/>
            <person name="La Ragione R."/>
            <person name="Hildebrand F."/>
            <person name="Pallen M.J."/>
        </authorList>
    </citation>
    <scope>NUCLEOTIDE SEQUENCE</scope>
    <source>
        <strain evidence="10">CHK183-1962</strain>
    </source>
</reference>
<comment type="subunit">
    <text evidence="2 7">Heterodimer of SbcC and SbcD.</text>
</comment>
<dbReference type="Pfam" id="PF12320">
    <property type="entry name" value="SbcD_C"/>
    <property type="match status" value="1"/>
</dbReference>
<dbReference type="GO" id="GO:0008408">
    <property type="term" value="F:3'-5' exonuclease activity"/>
    <property type="evidence" value="ECO:0007669"/>
    <property type="project" value="InterPro"/>
</dbReference>
<keyword evidence="4 7" id="KW-0540">Nuclease</keyword>
<evidence type="ECO:0000256" key="2">
    <source>
        <dbReference type="ARBA" id="ARBA00011322"/>
    </source>
</evidence>
<evidence type="ECO:0000259" key="8">
    <source>
        <dbReference type="Pfam" id="PF00149"/>
    </source>
</evidence>
<dbReference type="SUPFAM" id="SSF56300">
    <property type="entry name" value="Metallo-dependent phosphatases"/>
    <property type="match status" value="1"/>
</dbReference>
<evidence type="ECO:0000256" key="3">
    <source>
        <dbReference type="ARBA" id="ARBA00013365"/>
    </source>
</evidence>
<dbReference type="EMBL" id="DXEK01000169">
    <property type="protein sequence ID" value="HIX77974.1"/>
    <property type="molecule type" value="Genomic_DNA"/>
</dbReference>
<dbReference type="AlphaFoldDB" id="A0A9D1XEW0"/>